<comment type="caution">
    <text evidence="1">The sequence shown here is derived from an EMBL/GenBank/DDBJ whole genome shotgun (WGS) entry which is preliminary data.</text>
</comment>
<gene>
    <name evidence="1" type="ORF">OEG82_06605</name>
</gene>
<proteinExistence type="predicted"/>
<evidence type="ECO:0000313" key="2">
    <source>
        <dbReference type="Proteomes" id="UP001081283"/>
    </source>
</evidence>
<sequence>MTALLVLFIASFPKPERHGREPGLPPFGFAKLPLKAKSTKAQESATA</sequence>
<protein>
    <submittedName>
        <fullName evidence="1">Uncharacterized protein</fullName>
    </submittedName>
</protein>
<dbReference type="RefSeq" id="WP_267611640.1">
    <property type="nucleotide sequence ID" value="NZ_JAOVZQ010000001.1"/>
</dbReference>
<accession>A0ABT3YCS6</accession>
<dbReference type="EMBL" id="JAOVZQ010000001">
    <property type="protein sequence ID" value="MCY0093688.1"/>
    <property type="molecule type" value="Genomic_DNA"/>
</dbReference>
<dbReference type="Proteomes" id="UP001081283">
    <property type="component" value="Unassembled WGS sequence"/>
</dbReference>
<evidence type="ECO:0000313" key="1">
    <source>
        <dbReference type="EMBL" id="MCY0093688.1"/>
    </source>
</evidence>
<organism evidence="1 2">
    <name type="scientific">Hoeflea ulvae</name>
    <dbReference type="NCBI Taxonomy" id="2983764"/>
    <lineage>
        <taxon>Bacteria</taxon>
        <taxon>Pseudomonadati</taxon>
        <taxon>Pseudomonadota</taxon>
        <taxon>Alphaproteobacteria</taxon>
        <taxon>Hyphomicrobiales</taxon>
        <taxon>Rhizobiaceae</taxon>
        <taxon>Hoeflea</taxon>
    </lineage>
</organism>
<keyword evidence="2" id="KW-1185">Reference proteome</keyword>
<name>A0ABT3YCS6_9HYPH</name>
<reference evidence="1" key="1">
    <citation type="submission" date="2022-10" db="EMBL/GenBank/DDBJ databases">
        <title>Hoeflea sp. J2-29, isolated from marine algae.</title>
        <authorList>
            <person name="Kristyanto S."/>
            <person name="Kim J.M."/>
            <person name="Jeon C.O."/>
        </authorList>
    </citation>
    <scope>NUCLEOTIDE SEQUENCE</scope>
    <source>
        <strain evidence="1">J2-29</strain>
    </source>
</reference>